<dbReference type="InterPro" id="IPR036465">
    <property type="entry name" value="vWFA_dom_sf"/>
</dbReference>
<feature type="transmembrane region" description="Helical" evidence="1">
    <location>
        <begin position="38"/>
        <end position="60"/>
    </location>
</feature>
<evidence type="ECO:0000313" key="3">
    <source>
        <dbReference type="EMBL" id="PZF71956.1"/>
    </source>
</evidence>
<proteinExistence type="predicted"/>
<feature type="domain" description="DUF58" evidence="2">
    <location>
        <begin position="206"/>
        <end position="369"/>
    </location>
</feature>
<protein>
    <submittedName>
        <fullName evidence="3">DUF58 domain-containing protein</fullName>
    </submittedName>
</protein>
<dbReference type="EMBL" id="QKTW01000021">
    <property type="protein sequence ID" value="PZF71956.1"/>
    <property type="molecule type" value="Genomic_DNA"/>
</dbReference>
<dbReference type="SUPFAM" id="SSF53300">
    <property type="entry name" value="vWA-like"/>
    <property type="match status" value="1"/>
</dbReference>
<keyword evidence="1" id="KW-0812">Transmembrane</keyword>
<keyword evidence="1" id="KW-0472">Membrane</keyword>
<gene>
    <name evidence="3" type="ORF">DN068_15720</name>
</gene>
<evidence type="ECO:0000259" key="2">
    <source>
        <dbReference type="Pfam" id="PF01882"/>
    </source>
</evidence>
<dbReference type="Pfam" id="PF01882">
    <property type="entry name" value="DUF58"/>
    <property type="match status" value="1"/>
</dbReference>
<dbReference type="PANTHER" id="PTHR33608">
    <property type="entry name" value="BLL2464 PROTEIN"/>
    <property type="match status" value="1"/>
</dbReference>
<keyword evidence="1" id="KW-1133">Transmembrane helix</keyword>
<comment type="caution">
    <text evidence="3">The sequence shown here is derived from an EMBL/GenBank/DDBJ whole genome shotgun (WGS) entry which is preliminary data.</text>
</comment>
<evidence type="ECO:0000256" key="1">
    <source>
        <dbReference type="SAM" id="Phobius"/>
    </source>
</evidence>
<dbReference type="Proteomes" id="UP000248745">
    <property type="component" value="Unassembled WGS sequence"/>
</dbReference>
<keyword evidence="4" id="KW-1185">Reference proteome</keyword>
<feature type="transmembrane region" description="Helical" evidence="1">
    <location>
        <begin position="12"/>
        <end position="32"/>
    </location>
</feature>
<sequence length="444" mass="52073">MFKKYIGDLFLTTRWYLLMASCALLFIVAYFAEVMLPAARIYLLVVVALTVVDYVLLFFVRGSLKTRRIMPARFSLGDDTEIRISMFNGYPYKINATLIDQLPVQFQKRDFTLDLSIAPNTRKQTSYHLRPVTRGEYHFGTLWAYLRTPFALLQKREAVEEETNVKVYPSFLQLKKYQLMAVSNQQYFGIKKVRKLGHSMEFEKIKDYIQGDDVRTINWKATARRNTLMVNTYTDARQQQVYCIIDKGRSMKMPFDEMTLLDYSINASLALLNIALLKQDRAGLITFSNKVNDIIAADRRSGQLNLLLEGLYKQQTEFKESDYQSLWTQIHQRVTQRSFFLLFTNFETMAALERQLPFLRHMARRHLLCVVFFENTLLKEIHQSQPDSTEGIYIKTIADQFDFEKKQIVKELRRHGIISILTTPQQLNVDVINKYLELKARQMI</sequence>
<dbReference type="AlphaFoldDB" id="A0A2W2BED9"/>
<dbReference type="PANTHER" id="PTHR33608:SF3">
    <property type="entry name" value="SLR2013 PROTEIN"/>
    <property type="match status" value="1"/>
</dbReference>
<organism evidence="3 4">
    <name type="scientific">Taibaiella soli</name>
    <dbReference type="NCBI Taxonomy" id="1649169"/>
    <lineage>
        <taxon>Bacteria</taxon>
        <taxon>Pseudomonadati</taxon>
        <taxon>Bacteroidota</taxon>
        <taxon>Chitinophagia</taxon>
        <taxon>Chitinophagales</taxon>
        <taxon>Chitinophagaceae</taxon>
        <taxon>Taibaiella</taxon>
    </lineage>
</organism>
<dbReference type="InterPro" id="IPR002881">
    <property type="entry name" value="DUF58"/>
</dbReference>
<accession>A0A2W2BED9</accession>
<dbReference type="OrthoDB" id="845740at2"/>
<evidence type="ECO:0000313" key="4">
    <source>
        <dbReference type="Proteomes" id="UP000248745"/>
    </source>
</evidence>
<reference evidence="3 4" key="1">
    <citation type="submission" date="2018-06" db="EMBL/GenBank/DDBJ databases">
        <title>Mucibacter soli gen. nov., sp. nov., a new member of the family Chitinophagaceae producing mucin.</title>
        <authorList>
            <person name="Kim M.-K."/>
            <person name="Park S."/>
            <person name="Kim T.-S."/>
            <person name="Joung Y."/>
            <person name="Han J.-H."/>
            <person name="Kim S.B."/>
        </authorList>
    </citation>
    <scope>NUCLEOTIDE SEQUENCE [LARGE SCALE GENOMIC DNA]</scope>
    <source>
        <strain evidence="3 4">R1-15</strain>
    </source>
</reference>
<name>A0A2W2BED9_9BACT</name>